<dbReference type="EMBL" id="CP040098">
    <property type="protein sequence ID" value="QCQ22890.1"/>
    <property type="molecule type" value="Genomic_DNA"/>
</dbReference>
<keyword evidence="3" id="KW-1185">Reference proteome</keyword>
<evidence type="ECO:0000313" key="3">
    <source>
        <dbReference type="Proteomes" id="UP000298602"/>
    </source>
</evidence>
<organism evidence="2 3">
    <name type="scientific">Desulfoglaeba alkanexedens ALDC</name>
    <dbReference type="NCBI Taxonomy" id="980445"/>
    <lineage>
        <taxon>Bacteria</taxon>
        <taxon>Pseudomonadati</taxon>
        <taxon>Thermodesulfobacteriota</taxon>
        <taxon>Syntrophobacteria</taxon>
        <taxon>Syntrophobacterales</taxon>
        <taxon>Syntrophobacteraceae</taxon>
        <taxon>Desulfoglaeba</taxon>
    </lineage>
</organism>
<dbReference type="AlphaFoldDB" id="A0A4P8L4S9"/>
<dbReference type="Gene3D" id="3.30.420.130">
    <property type="entry name" value="Dinitrogenase iron-molybdenum cofactor biosynthesis domain"/>
    <property type="match status" value="1"/>
</dbReference>
<protein>
    <recommendedName>
        <fullName evidence="1">Dinitrogenase iron-molybdenum cofactor biosynthesis domain-containing protein</fullName>
    </recommendedName>
</protein>
<dbReference type="Pfam" id="PF02579">
    <property type="entry name" value="Nitro_FeMo-Co"/>
    <property type="match status" value="1"/>
</dbReference>
<dbReference type="RefSeq" id="WP_137425173.1">
    <property type="nucleotide sequence ID" value="NZ_CP040098.1"/>
</dbReference>
<gene>
    <name evidence="2" type="ORF">FDQ92_12325</name>
</gene>
<evidence type="ECO:0000259" key="1">
    <source>
        <dbReference type="Pfam" id="PF02579"/>
    </source>
</evidence>
<evidence type="ECO:0000313" key="2">
    <source>
        <dbReference type="EMBL" id="QCQ22890.1"/>
    </source>
</evidence>
<sequence>MWFAMLMGMKIAIPHWQEWVSPVFDVCGRLLVVEAEEGREIGRSDVVVTGHDPLDRVAQVKALGIDVLICGAISRTMEAALAAAGIRVWAEVCGPVEAVLAGFLARGRTAACHRMPGCRRRHRRHGHGCH</sequence>
<dbReference type="InterPro" id="IPR003731">
    <property type="entry name" value="Di-Nase_FeMo-co_biosynth"/>
</dbReference>
<dbReference type="OrthoDB" id="280278at2"/>
<dbReference type="KEGG" id="dax:FDQ92_12325"/>
<accession>A0A4P8L4S9</accession>
<dbReference type="InterPro" id="IPR036105">
    <property type="entry name" value="DiNase_FeMo-co_biosyn_sf"/>
</dbReference>
<proteinExistence type="predicted"/>
<dbReference type="SUPFAM" id="SSF53146">
    <property type="entry name" value="Nitrogenase accessory factor-like"/>
    <property type="match status" value="1"/>
</dbReference>
<reference evidence="2 3" key="2">
    <citation type="submission" date="2019-05" db="EMBL/GenBank/DDBJ databases">
        <authorList>
            <person name="Suflita J.M."/>
            <person name="Marks C.R."/>
        </authorList>
    </citation>
    <scope>NUCLEOTIDE SEQUENCE [LARGE SCALE GENOMIC DNA]</scope>
    <source>
        <strain evidence="2 3">ALDC</strain>
    </source>
</reference>
<reference evidence="2 3" key="1">
    <citation type="submission" date="2019-05" db="EMBL/GenBank/DDBJ databases">
        <title>The Complete Genome Sequence of the n-alkane-degrading Desulfoglaeba alkanexedens ALDC reveals multiple alkylsuccinate synthase gene clusters.</title>
        <authorList>
            <person name="Callaghan A.V."/>
            <person name="Davidova I.A."/>
            <person name="Duncan K.E."/>
            <person name="Morris B."/>
            <person name="McInerney M.J."/>
        </authorList>
    </citation>
    <scope>NUCLEOTIDE SEQUENCE [LARGE SCALE GENOMIC DNA]</scope>
    <source>
        <strain evidence="2 3">ALDC</strain>
    </source>
</reference>
<feature type="domain" description="Dinitrogenase iron-molybdenum cofactor biosynthesis" evidence="1">
    <location>
        <begin position="20"/>
        <end position="104"/>
    </location>
</feature>
<name>A0A4P8L4S9_9BACT</name>
<dbReference type="Proteomes" id="UP000298602">
    <property type="component" value="Chromosome"/>
</dbReference>